<dbReference type="EMBL" id="JAMKPW020000038">
    <property type="protein sequence ID" value="KAK8200778.1"/>
    <property type="molecule type" value="Genomic_DNA"/>
</dbReference>
<keyword evidence="1" id="KW-0378">Hydrolase</keyword>
<keyword evidence="2" id="KW-1185">Reference proteome</keyword>
<reference evidence="1" key="1">
    <citation type="submission" date="2024-02" db="EMBL/GenBank/DDBJ databases">
        <title>Metagenome Assembled Genome of Zalaria obscura JY119.</title>
        <authorList>
            <person name="Vighnesh L."/>
            <person name="Jagadeeshwari U."/>
            <person name="Venkata Ramana C."/>
            <person name="Sasikala C."/>
        </authorList>
    </citation>
    <scope>NUCLEOTIDE SEQUENCE</scope>
    <source>
        <strain evidence="1">JY119</strain>
    </source>
</reference>
<sequence>MLATRPAARIDAKRRATVDPRKRQFAKAQYQEQDYNFRMNFYAIPPTGDISLEQFEEWGIARLKVLAELEACQFRNRSPEETAEYMRPILQKNLPLSANSSRSGSLAEERKRDHYSHWTLRLAFSATEDLRKRFARLETMLFRLRLAQDDGRERREFIESLNMDWETVGEEEKAMFGEELRAATGAWRAKGEEEGWFKVDWERVPELVEQRRVLLKKGKAYVHIREQTSMVVGEFSRQLEAGLELSARALPRMDEDNRLSPILHHLSKSFTAPDTAYSQDASSITDSTQVNAAMIDSVVKHFPLCMQNLHRELRKNSHLKHFGRLQYTLFLKGIGLDLNNCIEFWRRSFKLIDESKFNKEYLYNIRHAYGDVGGDANKRGRGYTPYSCQKLLTEALPSAGQSHGCPYRTFSPDNLIALLQATGVNDRELLKTVRETVGKQRYHIACNLVFETQHKADLKKVKEQNLWPASELDTILHPNTYFKRSFQLANLNKFQNGDIGIDGPSQEASQ</sequence>
<proteinExistence type="predicted"/>
<name>A0ACC3S6Y1_9PEZI</name>
<evidence type="ECO:0000313" key="1">
    <source>
        <dbReference type="EMBL" id="KAK8200778.1"/>
    </source>
</evidence>
<gene>
    <name evidence="1" type="primary">PRI2</name>
    <name evidence="1" type="ORF">M8818_006094</name>
</gene>
<dbReference type="Proteomes" id="UP001320706">
    <property type="component" value="Unassembled WGS sequence"/>
</dbReference>
<organism evidence="1 2">
    <name type="scientific">Zalaria obscura</name>
    <dbReference type="NCBI Taxonomy" id="2024903"/>
    <lineage>
        <taxon>Eukaryota</taxon>
        <taxon>Fungi</taxon>
        <taxon>Dikarya</taxon>
        <taxon>Ascomycota</taxon>
        <taxon>Pezizomycotina</taxon>
        <taxon>Dothideomycetes</taxon>
        <taxon>Dothideomycetidae</taxon>
        <taxon>Dothideales</taxon>
        <taxon>Zalariaceae</taxon>
        <taxon>Zalaria</taxon>
    </lineage>
</organism>
<protein>
    <submittedName>
        <fullName evidence="1">DNA primase subunit pri2</fullName>
        <ecNumber evidence="1">3.1.3.41</ecNumber>
    </submittedName>
</protein>
<evidence type="ECO:0000313" key="2">
    <source>
        <dbReference type="Proteomes" id="UP001320706"/>
    </source>
</evidence>
<comment type="caution">
    <text evidence="1">The sequence shown here is derived from an EMBL/GenBank/DDBJ whole genome shotgun (WGS) entry which is preliminary data.</text>
</comment>
<dbReference type="EC" id="3.1.3.41" evidence="1"/>
<accession>A0ACC3S6Y1</accession>